<dbReference type="EMBL" id="BAAAQB010000004">
    <property type="protein sequence ID" value="GAA2125138.1"/>
    <property type="molecule type" value="Genomic_DNA"/>
</dbReference>
<dbReference type="RefSeq" id="WP_344360882.1">
    <property type="nucleotide sequence ID" value="NZ_BAAAQB010000004.1"/>
</dbReference>
<comment type="caution">
    <text evidence="1">The sequence shown here is derived from an EMBL/GenBank/DDBJ whole genome shotgun (WGS) entry which is preliminary data.</text>
</comment>
<proteinExistence type="predicted"/>
<accession>A0ABN2YDC8</accession>
<sequence length="178" mass="20165">MRTIKVSEPMYLLGATVANQEVAERAREAMISIHKSGPKLHWRDLDSKAKRRSVETVAALDLDHVVVVASPMDPRRQERARAKCIERLCWEVDELGATHVTLEARTASLNARDRALIPRLRGRNALPTQLRVDWLLGSRDPMLWIADQVLGAYGDAETGDFQYLRTIEDDILVSRIKL</sequence>
<gene>
    <name evidence="1" type="ORF">GCM10009825_01200</name>
</gene>
<reference evidence="1 2" key="1">
    <citation type="journal article" date="2019" name="Int. J. Syst. Evol. Microbiol.">
        <title>The Global Catalogue of Microorganisms (GCM) 10K type strain sequencing project: providing services to taxonomists for standard genome sequencing and annotation.</title>
        <authorList>
            <consortium name="The Broad Institute Genomics Platform"/>
            <consortium name="The Broad Institute Genome Sequencing Center for Infectious Disease"/>
            <person name="Wu L."/>
            <person name="Ma J."/>
        </authorList>
    </citation>
    <scope>NUCLEOTIDE SEQUENCE [LARGE SCALE GENOMIC DNA]</scope>
    <source>
        <strain evidence="1 2">JCM 15921</strain>
    </source>
</reference>
<protein>
    <recommendedName>
        <fullName evidence="3">Resolvase/invertase-type recombinase catalytic domain-containing protein</fullName>
    </recommendedName>
</protein>
<organism evidence="1 2">
    <name type="scientific">Arthrobacter humicola</name>
    <dbReference type="NCBI Taxonomy" id="409291"/>
    <lineage>
        <taxon>Bacteria</taxon>
        <taxon>Bacillati</taxon>
        <taxon>Actinomycetota</taxon>
        <taxon>Actinomycetes</taxon>
        <taxon>Micrococcales</taxon>
        <taxon>Micrococcaceae</taxon>
        <taxon>Arthrobacter</taxon>
    </lineage>
</organism>
<evidence type="ECO:0000313" key="2">
    <source>
        <dbReference type="Proteomes" id="UP001500102"/>
    </source>
</evidence>
<dbReference type="Proteomes" id="UP001500102">
    <property type="component" value="Unassembled WGS sequence"/>
</dbReference>
<name>A0ABN2YDC8_9MICC</name>
<evidence type="ECO:0008006" key="3">
    <source>
        <dbReference type="Google" id="ProtNLM"/>
    </source>
</evidence>
<evidence type="ECO:0000313" key="1">
    <source>
        <dbReference type="EMBL" id="GAA2125138.1"/>
    </source>
</evidence>
<keyword evidence="2" id="KW-1185">Reference proteome</keyword>